<comment type="caution">
    <text evidence="1">The sequence shown here is derived from an EMBL/GenBank/DDBJ whole genome shotgun (WGS) entry which is preliminary data.</text>
</comment>
<protein>
    <recommendedName>
        <fullName evidence="3">Aldehyde dehydrogenase domain-containing protein</fullName>
    </recommendedName>
</protein>
<sequence>MTGETVLPLLRAGRWYRSMDTVPVPGGPLLSLAPEIMVRDDGARLRARRAATAVPSRARRLELLREAVALFRHGRVPVESLGVQDAGGFAEAMRATAGLPPALVRRWSGMLAERLEELAADAPDLDAGGLTLVSLPANTFTCLEGVLEAALSGAAVWIRPSRREPLSSARLVGALLSVGWPPETLGYYPSAPRTLPALIRATDRQIVYGGDGLAAGPAADAPSLDLRGPGRACVIVGAGEPVDPEDLAARIARDAGRFCTCVCTVVFLRETEPLRKTQTAREAGTLREAGPLRQAKAPRETETLRQARILWQADAPREADARRVAAVLDGISLDSPDPRWPQASWAEADAARMAAFVSDRLAPGGRLLTRRPLLVRSGGTTFLAPTLVQVDDVGHPLVGCELPFPLAVAVSTDEAGARGVVAGSRFVHPACFATVPEGVPS</sequence>
<dbReference type="InterPro" id="IPR016161">
    <property type="entry name" value="Ald_DH/histidinol_DH"/>
</dbReference>
<name>A0ABV5TBP0_9ACTN</name>
<dbReference type="RefSeq" id="WP_386156615.1">
    <property type="nucleotide sequence ID" value="NZ_JBHMBS010000005.1"/>
</dbReference>
<keyword evidence="2" id="KW-1185">Reference proteome</keyword>
<evidence type="ECO:0000313" key="1">
    <source>
        <dbReference type="EMBL" id="MFB9676507.1"/>
    </source>
</evidence>
<evidence type="ECO:0008006" key="3">
    <source>
        <dbReference type="Google" id="ProtNLM"/>
    </source>
</evidence>
<evidence type="ECO:0000313" key="2">
    <source>
        <dbReference type="Proteomes" id="UP001589610"/>
    </source>
</evidence>
<dbReference type="SUPFAM" id="SSF53720">
    <property type="entry name" value="ALDH-like"/>
    <property type="match status" value="1"/>
</dbReference>
<dbReference type="Proteomes" id="UP001589610">
    <property type="component" value="Unassembled WGS sequence"/>
</dbReference>
<gene>
    <name evidence="1" type="ORF">ACFFRH_13505</name>
</gene>
<organism evidence="1 2">
    <name type="scientific">Streptosporangium vulgare</name>
    <dbReference type="NCBI Taxonomy" id="46190"/>
    <lineage>
        <taxon>Bacteria</taxon>
        <taxon>Bacillati</taxon>
        <taxon>Actinomycetota</taxon>
        <taxon>Actinomycetes</taxon>
        <taxon>Streptosporangiales</taxon>
        <taxon>Streptosporangiaceae</taxon>
        <taxon>Streptosporangium</taxon>
    </lineage>
</organism>
<dbReference type="EMBL" id="JBHMBS010000005">
    <property type="protein sequence ID" value="MFB9676507.1"/>
    <property type="molecule type" value="Genomic_DNA"/>
</dbReference>
<proteinExistence type="predicted"/>
<accession>A0ABV5TBP0</accession>
<reference evidence="1 2" key="1">
    <citation type="submission" date="2024-09" db="EMBL/GenBank/DDBJ databases">
        <authorList>
            <person name="Sun Q."/>
            <person name="Mori K."/>
        </authorList>
    </citation>
    <scope>NUCLEOTIDE SEQUENCE [LARGE SCALE GENOMIC DNA]</scope>
    <source>
        <strain evidence="1 2">JCM 3028</strain>
    </source>
</reference>